<comment type="subunit">
    <text evidence="1">Component of the NuA4 histone acetyltransferase complex.</text>
</comment>
<feature type="transmembrane region" description="Helical" evidence="3">
    <location>
        <begin position="382"/>
        <end position="399"/>
    </location>
</feature>
<dbReference type="SUPFAM" id="SSF46565">
    <property type="entry name" value="Chaperone J-domain"/>
    <property type="match status" value="1"/>
</dbReference>
<dbReference type="SMART" id="SM00298">
    <property type="entry name" value="CHROMO"/>
    <property type="match status" value="1"/>
</dbReference>
<proteinExistence type="predicted"/>
<dbReference type="PANTHER" id="PTHR44873">
    <property type="entry name" value="DNAJ HOMOLOG SUBFAMILY C MEMBER 30, MITOCHONDRIAL"/>
    <property type="match status" value="1"/>
</dbReference>
<keyword evidence="3" id="KW-0812">Transmembrane</keyword>
<evidence type="ECO:0000259" key="5">
    <source>
        <dbReference type="PROSITE" id="PS50076"/>
    </source>
</evidence>
<dbReference type="OrthoDB" id="10250354at2759"/>
<dbReference type="STRING" id="658429.L8FXH6"/>
<gene>
    <name evidence="6" type="ORF">GMDG_07513</name>
</gene>
<evidence type="ECO:0000313" key="6">
    <source>
        <dbReference type="EMBL" id="ELR05670.1"/>
    </source>
</evidence>
<dbReference type="InParanoid" id="L8FXH6"/>
<dbReference type="SUPFAM" id="SSF54160">
    <property type="entry name" value="Chromo domain-like"/>
    <property type="match status" value="1"/>
</dbReference>
<dbReference type="GO" id="GO:0006338">
    <property type="term" value="P:chromatin remodeling"/>
    <property type="evidence" value="ECO:0007669"/>
    <property type="project" value="UniProtKB-ARBA"/>
</dbReference>
<evidence type="ECO:0000313" key="7">
    <source>
        <dbReference type="Proteomes" id="UP000011064"/>
    </source>
</evidence>
<dbReference type="Proteomes" id="UP000011064">
    <property type="component" value="Unassembled WGS sequence"/>
</dbReference>
<dbReference type="PROSITE" id="PS50013">
    <property type="entry name" value="CHROMO_2"/>
    <property type="match status" value="1"/>
</dbReference>
<dbReference type="Gene3D" id="1.10.287.110">
    <property type="entry name" value="DnaJ domain"/>
    <property type="match status" value="1"/>
</dbReference>
<feature type="region of interest" description="Disordered" evidence="2">
    <location>
        <begin position="346"/>
        <end position="373"/>
    </location>
</feature>
<dbReference type="VEuPathDB" id="FungiDB:GMDG_07513"/>
<feature type="domain" description="J" evidence="5">
    <location>
        <begin position="163"/>
        <end position="242"/>
    </location>
</feature>
<reference evidence="7" key="1">
    <citation type="submission" date="2010-09" db="EMBL/GenBank/DDBJ databases">
        <title>The genome sequence of Geomyces destructans 20631-21.</title>
        <authorList>
            <consortium name="The Broad Institute Genome Sequencing Platform"/>
            <person name="Cuomo C.A."/>
            <person name="Blehert D.S."/>
            <person name="Lorch J.M."/>
            <person name="Young S.K."/>
            <person name="Zeng Q."/>
            <person name="Gargeya S."/>
            <person name="Fitzgerald M."/>
            <person name="Haas B."/>
            <person name="Abouelleil A."/>
            <person name="Alvarado L."/>
            <person name="Arachchi H.M."/>
            <person name="Berlin A."/>
            <person name="Brown A."/>
            <person name="Chapman S.B."/>
            <person name="Chen Z."/>
            <person name="Dunbar C."/>
            <person name="Freedman E."/>
            <person name="Gearin G."/>
            <person name="Gellesch M."/>
            <person name="Goldberg J."/>
            <person name="Griggs A."/>
            <person name="Gujja S."/>
            <person name="Heiman D."/>
            <person name="Howarth C."/>
            <person name="Larson L."/>
            <person name="Lui A."/>
            <person name="MacDonald P.J.P."/>
            <person name="Montmayeur A."/>
            <person name="Murphy C."/>
            <person name="Neiman D."/>
            <person name="Pearson M."/>
            <person name="Priest M."/>
            <person name="Roberts A."/>
            <person name="Saif S."/>
            <person name="Shea T."/>
            <person name="Shenoy N."/>
            <person name="Sisk P."/>
            <person name="Stolte C."/>
            <person name="Sykes S."/>
            <person name="Wortman J."/>
            <person name="Nusbaum C."/>
            <person name="Birren B."/>
        </authorList>
    </citation>
    <scope>NUCLEOTIDE SEQUENCE [LARGE SCALE GENOMIC DNA]</scope>
    <source>
        <strain evidence="7">ATCC MYA-4855 / 20631-21</strain>
    </source>
</reference>
<evidence type="ECO:0000259" key="4">
    <source>
        <dbReference type="PROSITE" id="PS50013"/>
    </source>
</evidence>
<feature type="region of interest" description="Disordered" evidence="2">
    <location>
        <begin position="242"/>
        <end position="330"/>
    </location>
</feature>
<dbReference type="HOGENOM" id="CLU_665849_0_0_1"/>
<dbReference type="CDD" id="cd00024">
    <property type="entry name" value="CD_CSD"/>
    <property type="match status" value="1"/>
</dbReference>
<dbReference type="EMBL" id="GL573399">
    <property type="protein sequence ID" value="ELR05670.1"/>
    <property type="molecule type" value="Genomic_DNA"/>
</dbReference>
<dbReference type="Pfam" id="PF00226">
    <property type="entry name" value="DnaJ"/>
    <property type="match status" value="1"/>
</dbReference>
<dbReference type="Pfam" id="PF24626">
    <property type="entry name" value="SH3_Tf2-1"/>
    <property type="match status" value="1"/>
</dbReference>
<accession>L8FXH6</accession>
<keyword evidence="3" id="KW-1133">Transmembrane helix</keyword>
<evidence type="ECO:0000256" key="2">
    <source>
        <dbReference type="SAM" id="MobiDB-lite"/>
    </source>
</evidence>
<dbReference type="PANTHER" id="PTHR44873:SF1">
    <property type="entry name" value="DNAJ HOMOLOG SUBFAMILY C MEMBER 30, MITOCHONDRIAL"/>
    <property type="match status" value="1"/>
</dbReference>
<dbReference type="InterPro" id="IPR000953">
    <property type="entry name" value="Chromo/chromo_shadow_dom"/>
</dbReference>
<protein>
    <recommendedName>
        <fullName evidence="8">J domain-containing protein</fullName>
    </recommendedName>
</protein>
<dbReference type="AlphaFoldDB" id="L8FXH6"/>
<dbReference type="PROSITE" id="PS50076">
    <property type="entry name" value="DNAJ_2"/>
    <property type="match status" value="1"/>
</dbReference>
<evidence type="ECO:0000256" key="3">
    <source>
        <dbReference type="SAM" id="Phobius"/>
    </source>
</evidence>
<dbReference type="InterPro" id="IPR001623">
    <property type="entry name" value="DnaJ_domain"/>
</dbReference>
<feature type="domain" description="Chromo" evidence="4">
    <location>
        <begin position="107"/>
        <end position="165"/>
    </location>
</feature>
<organism evidence="6 7">
    <name type="scientific">Pseudogymnoascus destructans (strain ATCC MYA-4855 / 20631-21)</name>
    <name type="common">Bat white-nose syndrome fungus</name>
    <name type="synonym">Geomyces destructans</name>
    <dbReference type="NCBI Taxonomy" id="658429"/>
    <lineage>
        <taxon>Eukaryota</taxon>
        <taxon>Fungi</taxon>
        <taxon>Dikarya</taxon>
        <taxon>Ascomycota</taxon>
        <taxon>Pezizomycotina</taxon>
        <taxon>Leotiomycetes</taxon>
        <taxon>Thelebolales</taxon>
        <taxon>Thelebolaceae</taxon>
        <taxon>Pseudogymnoascus</taxon>
    </lineage>
</organism>
<sequence>MAKAQEEMSKHANRCRRAIDWDVGDRVYLSTKNLKNSRPSRKLGQQWVGPYMVLERIGHAFRLELPTGSQIHDVFSPDVLMKDLNNPLPGQDPPEPSSEVIDGVEEWEVEKILTVRLHWKQLQYRVSWVGYDPDPEWYPASNFMNSPHKLGEFHTEYPDLPGPPRELLGWVTAWETGEEQNYDHGREDKAEETESAFYHLSKLSHPDRNPTDPTASTRFVHISEAYATLRSPEKRQRYDRDLGLHHHHPHPSHAIHPAAAPAQSHYGPAGGRAPSGLSRRRATFRGAPASFYRSGGWGEHSAKRRAAQENSSGTTGGEARPKTEGGMGWGQSAWVAAEEARHFDRGSHLRTFRNHERRMKGRAAAAAGKGEEGRGRGMLRDFLIVSGLVFVGIAAPWWVPGLWGRGDKRKEGV</sequence>
<dbReference type="CDD" id="cd06257">
    <property type="entry name" value="DnaJ"/>
    <property type="match status" value="1"/>
</dbReference>
<keyword evidence="7" id="KW-1185">Reference proteome</keyword>
<dbReference type="InterPro" id="IPR053025">
    <property type="entry name" value="Mito_ATP_Synthase-Asso"/>
</dbReference>
<dbReference type="InterPro" id="IPR016197">
    <property type="entry name" value="Chromo-like_dom_sf"/>
</dbReference>
<dbReference type="Gene3D" id="2.40.50.40">
    <property type="match status" value="1"/>
</dbReference>
<keyword evidence="3" id="KW-0472">Membrane</keyword>
<name>L8FXH6_PSED2</name>
<feature type="compositionally biased region" description="Low complexity" evidence="2">
    <location>
        <begin position="254"/>
        <end position="265"/>
    </location>
</feature>
<evidence type="ECO:0008006" key="8">
    <source>
        <dbReference type="Google" id="ProtNLM"/>
    </source>
</evidence>
<feature type="compositionally biased region" description="Basic residues" evidence="2">
    <location>
        <begin position="348"/>
        <end position="361"/>
    </location>
</feature>
<dbReference type="InterPro" id="IPR056924">
    <property type="entry name" value="SH3_Tf2-1"/>
</dbReference>
<dbReference type="InterPro" id="IPR036869">
    <property type="entry name" value="J_dom_sf"/>
</dbReference>
<evidence type="ECO:0000256" key="1">
    <source>
        <dbReference type="ARBA" id="ARBA00011353"/>
    </source>
</evidence>